<dbReference type="PROSITE" id="PS51257">
    <property type="entry name" value="PROKAR_LIPOPROTEIN"/>
    <property type="match status" value="1"/>
</dbReference>
<dbReference type="PANTHER" id="PTHR12050:SF0">
    <property type="entry name" value="RH04491P"/>
    <property type="match status" value="1"/>
</dbReference>
<name>A0A6P8HC03_ACTTE</name>
<keyword evidence="5 6" id="KW-0472">Membrane</keyword>
<dbReference type="GO" id="GO:0005768">
    <property type="term" value="C:endosome"/>
    <property type="evidence" value="ECO:0007669"/>
    <property type="project" value="TreeGrafter"/>
</dbReference>
<feature type="transmembrane region" description="Helical" evidence="6">
    <location>
        <begin position="72"/>
        <end position="91"/>
    </location>
</feature>
<dbReference type="FunCoup" id="A0A6P8HC03">
    <property type="interactions" value="1755"/>
</dbReference>
<dbReference type="InterPro" id="IPR007262">
    <property type="entry name" value="Vps55/LEPROT"/>
</dbReference>
<feature type="transmembrane region" description="Helical" evidence="6">
    <location>
        <begin position="6"/>
        <end position="26"/>
    </location>
</feature>
<dbReference type="RefSeq" id="XP_031553166.1">
    <property type="nucleotide sequence ID" value="XM_031697306.1"/>
</dbReference>
<organism evidence="7 8">
    <name type="scientific">Actinia tenebrosa</name>
    <name type="common">Australian red waratah sea anemone</name>
    <dbReference type="NCBI Taxonomy" id="6105"/>
    <lineage>
        <taxon>Eukaryota</taxon>
        <taxon>Metazoa</taxon>
        <taxon>Cnidaria</taxon>
        <taxon>Anthozoa</taxon>
        <taxon>Hexacorallia</taxon>
        <taxon>Actiniaria</taxon>
        <taxon>Actiniidae</taxon>
        <taxon>Actinia</taxon>
    </lineage>
</organism>
<evidence type="ECO:0000256" key="4">
    <source>
        <dbReference type="ARBA" id="ARBA00022989"/>
    </source>
</evidence>
<evidence type="ECO:0000313" key="8">
    <source>
        <dbReference type="RefSeq" id="XP_031553166.1"/>
    </source>
</evidence>
<evidence type="ECO:0000256" key="2">
    <source>
        <dbReference type="ARBA" id="ARBA00005645"/>
    </source>
</evidence>
<gene>
    <name evidence="8" type="primary">LOC116290308</name>
</gene>
<evidence type="ECO:0000256" key="6">
    <source>
        <dbReference type="SAM" id="Phobius"/>
    </source>
</evidence>
<reference evidence="8" key="1">
    <citation type="submission" date="2025-08" db="UniProtKB">
        <authorList>
            <consortium name="RefSeq"/>
        </authorList>
    </citation>
    <scope>IDENTIFICATION</scope>
    <source>
        <tissue evidence="8">Tentacle</tissue>
    </source>
</reference>
<dbReference type="GO" id="GO:0032511">
    <property type="term" value="P:late endosome to vacuole transport via multivesicular body sorting pathway"/>
    <property type="evidence" value="ECO:0007669"/>
    <property type="project" value="TreeGrafter"/>
</dbReference>
<sequence length="130" mass="14155">MVDQIKAIIGLSFSGAIGILLVVLGCALKDYGIWWPMFVLLFYLLAPLPTIVAKRFSEDFSSNTANVTKEVAFFLTSGIVVSAFGLPIVLARCNIVKWGAVGLVMSGNIFIFGTILAYFMIFSGDDDWGF</sequence>
<dbReference type="PANTHER" id="PTHR12050">
    <property type="entry name" value="LEPTIN RECEPTOR-RELATED"/>
    <property type="match status" value="1"/>
</dbReference>
<dbReference type="OrthoDB" id="14246at2759"/>
<comment type="subcellular location">
    <subcellularLocation>
        <location evidence="1">Membrane</location>
        <topology evidence="1">Multi-pass membrane protein</topology>
    </subcellularLocation>
</comment>
<evidence type="ECO:0000313" key="7">
    <source>
        <dbReference type="Proteomes" id="UP000515163"/>
    </source>
</evidence>
<keyword evidence="4 6" id="KW-1133">Transmembrane helix</keyword>
<keyword evidence="3 6" id="KW-0812">Transmembrane</keyword>
<proteinExistence type="inferred from homology"/>
<protein>
    <submittedName>
        <fullName evidence="8">Leptin receptor gene-related protein-like isoform X1</fullName>
    </submittedName>
</protein>
<dbReference type="KEGG" id="aten:116290308"/>
<dbReference type="AlphaFoldDB" id="A0A6P8HC03"/>
<feature type="transmembrane region" description="Helical" evidence="6">
    <location>
        <begin position="33"/>
        <end position="52"/>
    </location>
</feature>
<dbReference type="InParanoid" id="A0A6P8HC03"/>
<evidence type="ECO:0000256" key="3">
    <source>
        <dbReference type="ARBA" id="ARBA00022692"/>
    </source>
</evidence>
<comment type="similarity">
    <text evidence="2">Belongs to the OB-RGRP/VPS55 family.</text>
</comment>
<dbReference type="Proteomes" id="UP000515163">
    <property type="component" value="Unplaced"/>
</dbReference>
<feature type="transmembrane region" description="Helical" evidence="6">
    <location>
        <begin position="98"/>
        <end position="121"/>
    </location>
</feature>
<keyword evidence="7" id="KW-1185">Reference proteome</keyword>
<dbReference type="Pfam" id="PF04133">
    <property type="entry name" value="Vps55"/>
    <property type="match status" value="1"/>
</dbReference>
<accession>A0A6P8HC03</accession>
<evidence type="ECO:0000256" key="5">
    <source>
        <dbReference type="ARBA" id="ARBA00023136"/>
    </source>
</evidence>
<evidence type="ECO:0000256" key="1">
    <source>
        <dbReference type="ARBA" id="ARBA00004141"/>
    </source>
</evidence>
<dbReference type="GeneID" id="116290308"/>
<dbReference type="GO" id="GO:0016020">
    <property type="term" value="C:membrane"/>
    <property type="evidence" value="ECO:0007669"/>
    <property type="project" value="UniProtKB-SubCell"/>
</dbReference>